<dbReference type="Proteomes" id="UP000464318">
    <property type="component" value="Chromosome"/>
</dbReference>
<evidence type="ECO:0000256" key="1">
    <source>
        <dbReference type="SAM" id="MobiDB-lite"/>
    </source>
</evidence>
<gene>
    <name evidence="2" type="ORF">DBX24_05270</name>
</gene>
<dbReference type="SUPFAM" id="SSF51126">
    <property type="entry name" value="Pectin lyase-like"/>
    <property type="match status" value="1"/>
</dbReference>
<proteinExistence type="predicted"/>
<accession>A0A6P1QUY5</accession>
<reference evidence="2 3" key="1">
    <citation type="submission" date="2018-04" db="EMBL/GenBank/DDBJ databases">
        <title>Characteristic and Complete Genome Sequencing of A Novel Member of Infective Endocarditis Causative Bacteria: Bergeyella cardium QL-PH.</title>
        <authorList>
            <person name="Pan H."/>
            <person name="Sun E."/>
            <person name="Zhang Y."/>
        </authorList>
    </citation>
    <scope>NUCLEOTIDE SEQUENCE [LARGE SCALE GENOMIC DNA]</scope>
    <source>
        <strain evidence="2 3">HPQL</strain>
    </source>
</reference>
<evidence type="ECO:0000313" key="3">
    <source>
        <dbReference type="Proteomes" id="UP000464318"/>
    </source>
</evidence>
<dbReference type="EMBL" id="CP029149">
    <property type="protein sequence ID" value="QHN65338.1"/>
    <property type="molecule type" value="Genomic_DNA"/>
</dbReference>
<evidence type="ECO:0000313" key="2">
    <source>
        <dbReference type="EMBL" id="QHN65338.1"/>
    </source>
</evidence>
<sequence length="470" mass="52254">MKIKSLFSLSFFALILIISCKRDEINFETPNAELKFSRDTVFCDTIYNQVRSETYAVKVFNTENRDIFIPKISLQGGNTSPYRINVDGKAGVEFRDVPLRKHDSLYIFVEIAPVANSKEAIAEDRIIFSMPKGEQHITLFSVVQDAEFFIQTQTNPNLLSEDTNWTSDKAKIIFGELTLAEGKTLSVAEGTKIYFTKGSGLKISKNAKLNLNGALDNEILLRGDRNDTRYDTIPLNWKGIRLEEGASLNANYAKIFGGETGIQLYKASATLRNTIMHSFQDYGIRSINSQLQAENLVMNSCGGANLALLGGGEASLTHCTLANEWKQNYSLPAYGVYATNEWTNDSGNKEINNLNLKIQNSILYGSAETSIFFEPVQGYDFNYLISHSLVKYSNKSGFNFDSNALIVQSIKNEDPKFARPYITKMNLRLKPNSPAIGKGSTTVAASVSKDIKGEDRTSSPNLGAYQTPTR</sequence>
<feature type="compositionally biased region" description="Polar residues" evidence="1">
    <location>
        <begin position="458"/>
        <end position="470"/>
    </location>
</feature>
<name>A0A6P1QUY5_9FLAO</name>
<protein>
    <submittedName>
        <fullName evidence="2">Uncharacterized protein</fullName>
    </submittedName>
</protein>
<dbReference type="Gene3D" id="2.160.20.10">
    <property type="entry name" value="Single-stranded right-handed beta-helix, Pectin lyase-like"/>
    <property type="match status" value="1"/>
</dbReference>
<dbReference type="InterPro" id="IPR011050">
    <property type="entry name" value="Pectin_lyase_fold/virulence"/>
</dbReference>
<dbReference type="RefSeq" id="WP_160224182.1">
    <property type="nucleotide sequence ID" value="NZ_CP029149.1"/>
</dbReference>
<dbReference type="PROSITE" id="PS51257">
    <property type="entry name" value="PROKAR_LIPOPROTEIN"/>
    <property type="match status" value="1"/>
</dbReference>
<dbReference type="OrthoDB" id="1111178at2"/>
<organism evidence="2 3">
    <name type="scientific">Bergeyella cardium</name>
    <dbReference type="NCBI Taxonomy" id="1585976"/>
    <lineage>
        <taxon>Bacteria</taxon>
        <taxon>Pseudomonadati</taxon>
        <taxon>Bacteroidota</taxon>
        <taxon>Flavobacteriia</taxon>
        <taxon>Flavobacteriales</taxon>
        <taxon>Weeksellaceae</taxon>
        <taxon>Bergeyella</taxon>
    </lineage>
</organism>
<feature type="region of interest" description="Disordered" evidence="1">
    <location>
        <begin position="433"/>
        <end position="470"/>
    </location>
</feature>
<dbReference type="InterPro" id="IPR012334">
    <property type="entry name" value="Pectin_lyas_fold"/>
</dbReference>
<keyword evidence="3" id="KW-1185">Reference proteome</keyword>
<dbReference type="KEGG" id="bcad:DBX24_05270"/>
<dbReference type="AlphaFoldDB" id="A0A6P1QUY5"/>